<reference evidence="3" key="2">
    <citation type="submission" date="2023-06" db="EMBL/GenBank/DDBJ databases">
        <authorList>
            <person name="Lucena T."/>
            <person name="Sun Q."/>
        </authorList>
    </citation>
    <scope>NUCLEOTIDE SEQUENCE</scope>
    <source>
        <strain evidence="3">CECT 8869</strain>
    </source>
</reference>
<protein>
    <recommendedName>
        <fullName evidence="2">Response regulatory domain-containing protein</fullName>
    </recommendedName>
</protein>
<name>A0ABT8RX56_9FLAO</name>
<dbReference type="RefSeq" id="WP_304437497.1">
    <property type="nucleotide sequence ID" value="NZ_JAUKUC010000002.1"/>
</dbReference>
<evidence type="ECO:0000259" key="2">
    <source>
        <dbReference type="PROSITE" id="PS50110"/>
    </source>
</evidence>
<evidence type="ECO:0000313" key="3">
    <source>
        <dbReference type="EMBL" id="MDO1514787.1"/>
    </source>
</evidence>
<gene>
    <name evidence="3" type="ORF">Q2T41_19240</name>
</gene>
<dbReference type="EMBL" id="JAUKUC010000002">
    <property type="protein sequence ID" value="MDO1514787.1"/>
    <property type="molecule type" value="Genomic_DNA"/>
</dbReference>
<dbReference type="PROSITE" id="PS50110">
    <property type="entry name" value="RESPONSE_REGULATORY"/>
    <property type="match status" value="1"/>
</dbReference>
<comment type="caution">
    <text evidence="1">Lacks conserved residue(s) required for the propagation of feature annotation.</text>
</comment>
<organism evidence="3 4">
    <name type="scientific">Maribacter confluentis</name>
    <dbReference type="NCBI Taxonomy" id="1656093"/>
    <lineage>
        <taxon>Bacteria</taxon>
        <taxon>Pseudomonadati</taxon>
        <taxon>Bacteroidota</taxon>
        <taxon>Flavobacteriia</taxon>
        <taxon>Flavobacteriales</taxon>
        <taxon>Flavobacteriaceae</taxon>
        <taxon>Maribacter</taxon>
    </lineage>
</organism>
<evidence type="ECO:0000256" key="1">
    <source>
        <dbReference type="PROSITE-ProRule" id="PRU00169"/>
    </source>
</evidence>
<reference evidence="3" key="1">
    <citation type="journal article" date="2014" name="Int. J. Syst. Evol. Microbiol.">
        <title>Complete genome of a new Firmicutes species belonging to the dominant human colonic microbiota ('Ruminococcus bicirculans') reveals two chromosomes and a selective capacity to utilize plant glucans.</title>
        <authorList>
            <consortium name="NISC Comparative Sequencing Program"/>
            <person name="Wegmann U."/>
            <person name="Louis P."/>
            <person name="Goesmann A."/>
            <person name="Henrissat B."/>
            <person name="Duncan S.H."/>
            <person name="Flint H.J."/>
        </authorList>
    </citation>
    <scope>NUCLEOTIDE SEQUENCE</scope>
    <source>
        <strain evidence="3">CECT 8869</strain>
    </source>
</reference>
<sequence length="50" mass="5577">MIRLAIAEDHQALIDGLELLLKYEEDISIVGAVNDGEALLDLVRLNSPMW</sequence>
<dbReference type="InterPro" id="IPR011006">
    <property type="entry name" value="CheY-like_superfamily"/>
</dbReference>
<dbReference type="InterPro" id="IPR001789">
    <property type="entry name" value="Sig_transdc_resp-reg_receiver"/>
</dbReference>
<accession>A0ABT8RX56</accession>
<comment type="caution">
    <text evidence="3">The sequence shown here is derived from an EMBL/GenBank/DDBJ whole genome shotgun (WGS) entry which is preliminary data.</text>
</comment>
<proteinExistence type="predicted"/>
<feature type="domain" description="Response regulatory" evidence="2">
    <location>
        <begin position="3"/>
        <end position="50"/>
    </location>
</feature>
<keyword evidence="4" id="KW-1185">Reference proteome</keyword>
<dbReference type="Proteomes" id="UP001168579">
    <property type="component" value="Unassembled WGS sequence"/>
</dbReference>
<dbReference type="SUPFAM" id="SSF52172">
    <property type="entry name" value="CheY-like"/>
    <property type="match status" value="1"/>
</dbReference>
<dbReference type="Gene3D" id="3.40.50.2300">
    <property type="match status" value="1"/>
</dbReference>
<evidence type="ECO:0000313" key="4">
    <source>
        <dbReference type="Proteomes" id="UP001168579"/>
    </source>
</evidence>